<dbReference type="HOGENOM" id="CLU_1643646_0_0_1"/>
<proteinExistence type="predicted"/>
<organism evidence="3 4">
    <name type="scientific">Dacryopinax primogenitus (strain DJM 731)</name>
    <name type="common">Brown rot fungus</name>
    <dbReference type="NCBI Taxonomy" id="1858805"/>
    <lineage>
        <taxon>Eukaryota</taxon>
        <taxon>Fungi</taxon>
        <taxon>Dikarya</taxon>
        <taxon>Basidiomycota</taxon>
        <taxon>Agaricomycotina</taxon>
        <taxon>Dacrymycetes</taxon>
        <taxon>Dacrymycetales</taxon>
        <taxon>Dacrymycetaceae</taxon>
        <taxon>Dacryopinax</taxon>
    </lineage>
</organism>
<feature type="chain" id="PRO_5004067721" description="Tyrosine-protein kinase ephrin type A/B receptor-like domain-containing protein" evidence="2">
    <location>
        <begin position="21"/>
        <end position="161"/>
    </location>
</feature>
<dbReference type="GeneID" id="63687345"/>
<evidence type="ECO:0000256" key="2">
    <source>
        <dbReference type="SAM" id="SignalP"/>
    </source>
</evidence>
<keyword evidence="2" id="KW-0732">Signal</keyword>
<gene>
    <name evidence="3" type="ORF">DACRYDRAFT_21196</name>
</gene>
<dbReference type="EMBL" id="JH795859">
    <property type="protein sequence ID" value="EJU03712.1"/>
    <property type="molecule type" value="Genomic_DNA"/>
</dbReference>
<evidence type="ECO:0000256" key="1">
    <source>
        <dbReference type="SAM" id="MobiDB-lite"/>
    </source>
</evidence>
<keyword evidence="4" id="KW-1185">Reference proteome</keyword>
<dbReference type="RefSeq" id="XP_040630606.1">
    <property type="nucleotide sequence ID" value="XM_040772283.1"/>
</dbReference>
<evidence type="ECO:0008006" key="5">
    <source>
        <dbReference type="Google" id="ProtNLM"/>
    </source>
</evidence>
<name>M5GC82_DACPD</name>
<dbReference type="Proteomes" id="UP000030653">
    <property type="component" value="Unassembled WGS sequence"/>
</dbReference>
<dbReference type="AlphaFoldDB" id="M5GC82"/>
<accession>M5GC82</accession>
<feature type="region of interest" description="Disordered" evidence="1">
    <location>
        <begin position="141"/>
        <end position="161"/>
    </location>
</feature>
<protein>
    <recommendedName>
        <fullName evidence="5">Tyrosine-protein kinase ephrin type A/B receptor-like domain-containing protein</fullName>
    </recommendedName>
</protein>
<evidence type="ECO:0000313" key="4">
    <source>
        <dbReference type="Proteomes" id="UP000030653"/>
    </source>
</evidence>
<sequence length="161" mass="16507">MIYPVVSVLVLSLSFQGVLGQVCRTSADCTRGDGNCVDIGPNGEGGCMYGECYAGFYEAGAYTCGVCPAGTTSDPNSGDPTSPPDAQCYLPCADGTKCFTPYSGTAACTGSPSTCVQTCNTAGYVVNEGNGPYAYCAAPPSSPSKRANQARAGRFQARTPW</sequence>
<evidence type="ECO:0000313" key="3">
    <source>
        <dbReference type="EMBL" id="EJU03712.1"/>
    </source>
</evidence>
<feature type="signal peptide" evidence="2">
    <location>
        <begin position="1"/>
        <end position="20"/>
    </location>
</feature>
<reference evidence="3 4" key="1">
    <citation type="journal article" date="2012" name="Science">
        <title>The Paleozoic origin of enzymatic lignin decomposition reconstructed from 31 fungal genomes.</title>
        <authorList>
            <person name="Floudas D."/>
            <person name="Binder M."/>
            <person name="Riley R."/>
            <person name="Barry K."/>
            <person name="Blanchette R.A."/>
            <person name="Henrissat B."/>
            <person name="Martinez A.T."/>
            <person name="Otillar R."/>
            <person name="Spatafora J.W."/>
            <person name="Yadav J.S."/>
            <person name="Aerts A."/>
            <person name="Benoit I."/>
            <person name="Boyd A."/>
            <person name="Carlson A."/>
            <person name="Copeland A."/>
            <person name="Coutinho P.M."/>
            <person name="de Vries R.P."/>
            <person name="Ferreira P."/>
            <person name="Findley K."/>
            <person name="Foster B."/>
            <person name="Gaskell J."/>
            <person name="Glotzer D."/>
            <person name="Gorecki P."/>
            <person name="Heitman J."/>
            <person name="Hesse C."/>
            <person name="Hori C."/>
            <person name="Igarashi K."/>
            <person name="Jurgens J.A."/>
            <person name="Kallen N."/>
            <person name="Kersten P."/>
            <person name="Kohler A."/>
            <person name="Kuees U."/>
            <person name="Kumar T.K.A."/>
            <person name="Kuo A."/>
            <person name="LaButti K."/>
            <person name="Larrondo L.F."/>
            <person name="Lindquist E."/>
            <person name="Ling A."/>
            <person name="Lombard V."/>
            <person name="Lucas S."/>
            <person name="Lundell T."/>
            <person name="Martin R."/>
            <person name="McLaughlin D.J."/>
            <person name="Morgenstern I."/>
            <person name="Morin E."/>
            <person name="Murat C."/>
            <person name="Nagy L.G."/>
            <person name="Nolan M."/>
            <person name="Ohm R.A."/>
            <person name="Patyshakuliyeva A."/>
            <person name="Rokas A."/>
            <person name="Ruiz-Duenas F.J."/>
            <person name="Sabat G."/>
            <person name="Salamov A."/>
            <person name="Samejima M."/>
            <person name="Schmutz J."/>
            <person name="Slot J.C."/>
            <person name="St John F."/>
            <person name="Stenlid J."/>
            <person name="Sun H."/>
            <person name="Sun S."/>
            <person name="Syed K."/>
            <person name="Tsang A."/>
            <person name="Wiebenga A."/>
            <person name="Young D."/>
            <person name="Pisabarro A."/>
            <person name="Eastwood D.C."/>
            <person name="Martin F."/>
            <person name="Cullen D."/>
            <person name="Grigoriev I.V."/>
            <person name="Hibbett D.S."/>
        </authorList>
    </citation>
    <scope>NUCLEOTIDE SEQUENCE [LARGE SCALE GENOMIC DNA]</scope>
    <source>
        <strain evidence="3 4">DJM-731 SS1</strain>
    </source>
</reference>
<dbReference type="OrthoDB" id="10373058at2759"/>